<proteinExistence type="predicted"/>
<gene>
    <name evidence="2" type="ORF">NCGR_LOCUS41032</name>
</gene>
<protein>
    <submittedName>
        <fullName evidence="2">Uncharacterized protein</fullName>
    </submittedName>
</protein>
<evidence type="ECO:0000313" key="3">
    <source>
        <dbReference type="Proteomes" id="UP000604825"/>
    </source>
</evidence>
<dbReference type="Proteomes" id="UP000604825">
    <property type="component" value="Unassembled WGS sequence"/>
</dbReference>
<keyword evidence="3" id="KW-1185">Reference proteome</keyword>
<sequence>MPSSPFPTNHVPDTIDLRGDTKIIVCALAAPGNPVPGPFRAERERRTFWTACANCKKKNKHSIEYLGCNISCLQCSETFKATEVSRPRNQRATTTENVHSGAIVSSPGTMVEPSKMTLTVETSLRKKVKREIHATQAGGKHRNNLQGSFDVQKRNTTMEHNIIRGKAHHEEPDPTNIRKRIPKDEIKKFLMSKGNKVIEATIKGNNVKKMKVRSKPHDEEHNGSTEGPVCSNQFQHPKTKFQMKDSAMRNAQL</sequence>
<accession>A0A811QGQ9</accession>
<evidence type="ECO:0000256" key="1">
    <source>
        <dbReference type="SAM" id="MobiDB-lite"/>
    </source>
</evidence>
<evidence type="ECO:0000313" key="2">
    <source>
        <dbReference type="EMBL" id="CAD6257547.1"/>
    </source>
</evidence>
<feature type="region of interest" description="Disordered" evidence="1">
    <location>
        <begin position="213"/>
        <end position="253"/>
    </location>
</feature>
<organism evidence="2 3">
    <name type="scientific">Miscanthus lutarioriparius</name>
    <dbReference type="NCBI Taxonomy" id="422564"/>
    <lineage>
        <taxon>Eukaryota</taxon>
        <taxon>Viridiplantae</taxon>
        <taxon>Streptophyta</taxon>
        <taxon>Embryophyta</taxon>
        <taxon>Tracheophyta</taxon>
        <taxon>Spermatophyta</taxon>
        <taxon>Magnoliopsida</taxon>
        <taxon>Liliopsida</taxon>
        <taxon>Poales</taxon>
        <taxon>Poaceae</taxon>
        <taxon>PACMAD clade</taxon>
        <taxon>Panicoideae</taxon>
        <taxon>Andropogonodae</taxon>
        <taxon>Andropogoneae</taxon>
        <taxon>Saccharinae</taxon>
        <taxon>Miscanthus</taxon>
    </lineage>
</organism>
<dbReference type="AlphaFoldDB" id="A0A811QGQ9"/>
<reference evidence="2" key="1">
    <citation type="submission" date="2020-10" db="EMBL/GenBank/DDBJ databases">
        <authorList>
            <person name="Han B."/>
            <person name="Lu T."/>
            <person name="Zhao Q."/>
            <person name="Huang X."/>
            <person name="Zhao Y."/>
        </authorList>
    </citation>
    <scope>NUCLEOTIDE SEQUENCE</scope>
</reference>
<name>A0A811QGQ9_9POAL</name>
<dbReference type="EMBL" id="CAJGYO010000010">
    <property type="protein sequence ID" value="CAD6257547.1"/>
    <property type="molecule type" value="Genomic_DNA"/>
</dbReference>
<comment type="caution">
    <text evidence="2">The sequence shown here is derived from an EMBL/GenBank/DDBJ whole genome shotgun (WGS) entry which is preliminary data.</text>
</comment>